<evidence type="ECO:0000259" key="4">
    <source>
        <dbReference type="PROSITE" id="PS50175"/>
    </source>
</evidence>
<dbReference type="PANTHER" id="PTHR46888:SF1">
    <property type="entry name" value="RIBONUCLEASE H"/>
    <property type="match status" value="1"/>
</dbReference>
<dbReference type="InterPro" id="IPR001878">
    <property type="entry name" value="Znf_CCHC"/>
</dbReference>
<feature type="domain" description="CCHC-type" evidence="3">
    <location>
        <begin position="237"/>
        <end position="252"/>
    </location>
</feature>
<evidence type="ECO:0000313" key="6">
    <source>
        <dbReference type="Proteomes" id="UP001160148"/>
    </source>
</evidence>
<dbReference type="PROSITE" id="PS50175">
    <property type="entry name" value="ASP_PROT_RETROV"/>
    <property type="match status" value="1"/>
</dbReference>
<feature type="domain" description="Peptidase A2" evidence="4">
    <location>
        <begin position="281"/>
        <end position="364"/>
    </location>
</feature>
<organism evidence="5 6">
    <name type="scientific">Macrosiphum euphorbiae</name>
    <name type="common">potato aphid</name>
    <dbReference type="NCBI Taxonomy" id="13131"/>
    <lineage>
        <taxon>Eukaryota</taxon>
        <taxon>Metazoa</taxon>
        <taxon>Ecdysozoa</taxon>
        <taxon>Arthropoda</taxon>
        <taxon>Hexapoda</taxon>
        <taxon>Insecta</taxon>
        <taxon>Pterygota</taxon>
        <taxon>Neoptera</taxon>
        <taxon>Paraneoptera</taxon>
        <taxon>Hemiptera</taxon>
        <taxon>Sternorrhyncha</taxon>
        <taxon>Aphidomorpha</taxon>
        <taxon>Aphidoidea</taxon>
        <taxon>Aphididae</taxon>
        <taxon>Macrosiphini</taxon>
        <taxon>Macrosiphum</taxon>
    </lineage>
</organism>
<dbReference type="Proteomes" id="UP001160148">
    <property type="component" value="Unassembled WGS sequence"/>
</dbReference>
<dbReference type="EMBL" id="CARXXK010001015">
    <property type="protein sequence ID" value="CAI6371742.1"/>
    <property type="molecule type" value="Genomic_DNA"/>
</dbReference>
<dbReference type="AlphaFoldDB" id="A0AAV0XWA2"/>
<dbReference type="Pfam" id="PF00098">
    <property type="entry name" value="zf-CCHC"/>
    <property type="match status" value="1"/>
</dbReference>
<protein>
    <submittedName>
        <fullName evidence="5">Uncharacterized protein</fullName>
    </submittedName>
</protein>
<evidence type="ECO:0000313" key="5">
    <source>
        <dbReference type="EMBL" id="CAI6371742.1"/>
    </source>
</evidence>
<proteinExistence type="predicted"/>
<dbReference type="GO" id="GO:0004190">
    <property type="term" value="F:aspartic-type endopeptidase activity"/>
    <property type="evidence" value="ECO:0007669"/>
    <property type="project" value="InterPro"/>
</dbReference>
<dbReference type="Pfam" id="PF13650">
    <property type="entry name" value="Asp_protease_2"/>
    <property type="match status" value="1"/>
</dbReference>
<dbReference type="Gene3D" id="2.40.70.10">
    <property type="entry name" value="Acid Proteases"/>
    <property type="match status" value="1"/>
</dbReference>
<dbReference type="Gene3D" id="4.10.60.10">
    <property type="entry name" value="Zinc finger, CCHC-type"/>
    <property type="match status" value="1"/>
</dbReference>
<sequence length="494" mass="55291">MTSFTGDESPLQVEDWLEEVKGMTTLNRWPFEYVLQYVRMHLTGPAKDWFTGREFSDWGELERKFRLVFMHDACAADREDEMRARKQGSNETLISYMQPKLRMCRGIGHTFAVSKDYVLRGLRSKEMALYAVGRTHAHEEDLLGDLLNWERMSSLHASAVVPKYFAPQNARGAPVRPLPKKKTEEKVNPNKWKKFDKTVVEASGSNREASFSSCWVCKKSGHLSHDCPDKASRKPVCFGCGDEGHIRPNCPERNQTNFAEVRTVTSSHPYKKVGLVNDKEVEVLLDTGSHYSLIKATVAIRCGLNIRPSARPLYGIGSTTVPSVSAIGEAETNVVLDGVDPGKVLLLVVPDAVQAPEMIVGRSWLDSPSVAYHKAHGRLYIYNAEARSDGMVVGVTSHAREADYLHVAEIGPDPPVRQELELSDFEFVSTEATSEERGDLLLLVNEYRSCFAKSLDELGCTPLMRVDIQEVPGSLPVCAARTRRHKRTVKRSIV</sequence>
<dbReference type="GO" id="GO:0006508">
    <property type="term" value="P:proteolysis"/>
    <property type="evidence" value="ECO:0007669"/>
    <property type="project" value="InterPro"/>
</dbReference>
<dbReference type="InterPro" id="IPR036875">
    <property type="entry name" value="Znf_CCHC_sf"/>
</dbReference>
<comment type="caution">
    <text evidence="5">The sequence shown here is derived from an EMBL/GenBank/DDBJ whole genome shotgun (WGS) entry which is preliminary data.</text>
</comment>
<evidence type="ECO:0000256" key="2">
    <source>
        <dbReference type="PROSITE-ProRule" id="PRU00047"/>
    </source>
</evidence>
<dbReference type="SUPFAM" id="SSF57756">
    <property type="entry name" value="Retrovirus zinc finger-like domains"/>
    <property type="match status" value="1"/>
</dbReference>
<evidence type="ECO:0000259" key="3">
    <source>
        <dbReference type="PROSITE" id="PS50158"/>
    </source>
</evidence>
<name>A0AAV0XWA2_9HEMI</name>
<keyword evidence="2" id="KW-0862">Zinc</keyword>
<keyword evidence="2" id="KW-0863">Zinc-finger</keyword>
<keyword evidence="6" id="KW-1185">Reference proteome</keyword>
<gene>
    <name evidence="5" type="ORF">MEUPH1_LOCUS25710</name>
</gene>
<dbReference type="InterPro" id="IPR021109">
    <property type="entry name" value="Peptidase_aspartic_dom_sf"/>
</dbReference>
<dbReference type="PANTHER" id="PTHR46888">
    <property type="entry name" value="ZINC KNUCKLE DOMAINCONTAINING PROTEIN-RELATED"/>
    <property type="match status" value="1"/>
</dbReference>
<keyword evidence="2" id="KW-0479">Metal-binding</keyword>
<dbReference type="SUPFAM" id="SSF50630">
    <property type="entry name" value="Acid proteases"/>
    <property type="match status" value="1"/>
</dbReference>
<evidence type="ECO:0000256" key="1">
    <source>
        <dbReference type="ARBA" id="ARBA00022801"/>
    </source>
</evidence>
<dbReference type="CDD" id="cd00303">
    <property type="entry name" value="retropepsin_like"/>
    <property type="match status" value="1"/>
</dbReference>
<feature type="domain" description="CCHC-type" evidence="3">
    <location>
        <begin position="214"/>
        <end position="229"/>
    </location>
</feature>
<dbReference type="GO" id="GO:0008270">
    <property type="term" value="F:zinc ion binding"/>
    <property type="evidence" value="ECO:0007669"/>
    <property type="project" value="UniProtKB-KW"/>
</dbReference>
<reference evidence="5 6" key="1">
    <citation type="submission" date="2023-01" db="EMBL/GenBank/DDBJ databases">
        <authorList>
            <person name="Whitehead M."/>
        </authorList>
    </citation>
    <scope>NUCLEOTIDE SEQUENCE [LARGE SCALE GENOMIC DNA]</scope>
</reference>
<dbReference type="InterPro" id="IPR001995">
    <property type="entry name" value="Peptidase_A2_cat"/>
</dbReference>
<keyword evidence="1" id="KW-0378">Hydrolase</keyword>
<accession>A0AAV0XWA2</accession>
<dbReference type="SMART" id="SM00343">
    <property type="entry name" value="ZnF_C2HC"/>
    <property type="match status" value="2"/>
</dbReference>
<dbReference type="PROSITE" id="PS50158">
    <property type="entry name" value="ZF_CCHC"/>
    <property type="match status" value="2"/>
</dbReference>
<dbReference type="GO" id="GO:0003676">
    <property type="term" value="F:nucleic acid binding"/>
    <property type="evidence" value="ECO:0007669"/>
    <property type="project" value="InterPro"/>
</dbReference>